<feature type="compositionally biased region" description="Pro residues" evidence="14">
    <location>
        <begin position="14"/>
        <end position="29"/>
    </location>
</feature>
<dbReference type="InterPro" id="IPR008271">
    <property type="entry name" value="Ser/Thr_kinase_AS"/>
</dbReference>
<evidence type="ECO:0000256" key="5">
    <source>
        <dbReference type="ARBA" id="ARBA00022679"/>
    </source>
</evidence>
<dbReference type="GO" id="GO:0004674">
    <property type="term" value="F:protein serine/threonine kinase activity"/>
    <property type="evidence" value="ECO:0007669"/>
    <property type="project" value="UniProtKB-KW"/>
</dbReference>
<comment type="catalytic activity">
    <reaction evidence="9">
        <text>L-threonyl-[protein] + ATP = O-phospho-L-threonyl-[protein] + ADP + H(+)</text>
        <dbReference type="Rhea" id="RHEA:46608"/>
        <dbReference type="Rhea" id="RHEA-COMP:11060"/>
        <dbReference type="Rhea" id="RHEA-COMP:11605"/>
        <dbReference type="ChEBI" id="CHEBI:15378"/>
        <dbReference type="ChEBI" id="CHEBI:30013"/>
        <dbReference type="ChEBI" id="CHEBI:30616"/>
        <dbReference type="ChEBI" id="CHEBI:61977"/>
        <dbReference type="ChEBI" id="CHEBI:456216"/>
        <dbReference type="EC" id="2.7.11.1"/>
    </reaction>
</comment>
<dbReference type="InterPro" id="IPR000719">
    <property type="entry name" value="Prot_kinase_dom"/>
</dbReference>
<dbReference type="EnsemblPlants" id="evm.model.07.1064">
    <property type="protein sequence ID" value="cds.evm.model.07.1064"/>
    <property type="gene ID" value="evm.TU.07.1064"/>
</dbReference>
<evidence type="ECO:0000256" key="4">
    <source>
        <dbReference type="ARBA" id="ARBA00022527"/>
    </source>
</evidence>
<evidence type="ECO:0000313" key="17">
    <source>
        <dbReference type="EnsemblPlants" id="cds.evm.model.07.1064"/>
    </source>
</evidence>
<dbReference type="InterPro" id="IPR011009">
    <property type="entry name" value="Kinase-like_dom_sf"/>
</dbReference>
<evidence type="ECO:0000256" key="8">
    <source>
        <dbReference type="ARBA" id="ARBA00022840"/>
    </source>
</evidence>
<comment type="function">
    <text evidence="11">CIPK serine-threonine protein kinases interact with CBL proteins. Binding of a CBL protein to the regulatory NAF domain of CIPK protein lead to the activation of the kinase in a calcium-dependent manner.</text>
</comment>
<organism evidence="17 18">
    <name type="scientific">Cannabis sativa</name>
    <name type="common">Hemp</name>
    <name type="synonym">Marijuana</name>
    <dbReference type="NCBI Taxonomy" id="3483"/>
    <lineage>
        <taxon>Eukaryota</taxon>
        <taxon>Viridiplantae</taxon>
        <taxon>Streptophyta</taxon>
        <taxon>Embryophyta</taxon>
        <taxon>Tracheophyta</taxon>
        <taxon>Spermatophyta</taxon>
        <taxon>Magnoliopsida</taxon>
        <taxon>eudicotyledons</taxon>
        <taxon>Gunneridae</taxon>
        <taxon>Pentapetalae</taxon>
        <taxon>rosids</taxon>
        <taxon>fabids</taxon>
        <taxon>Rosales</taxon>
        <taxon>Cannabaceae</taxon>
        <taxon>Cannabis</taxon>
    </lineage>
</organism>
<evidence type="ECO:0000256" key="10">
    <source>
        <dbReference type="ARBA" id="ARBA00048679"/>
    </source>
</evidence>
<keyword evidence="5" id="KW-0808">Transferase</keyword>
<reference evidence="17" key="2">
    <citation type="submission" date="2021-03" db="UniProtKB">
        <authorList>
            <consortium name="EnsemblPlants"/>
        </authorList>
    </citation>
    <scope>IDENTIFICATION</scope>
</reference>
<dbReference type="GO" id="GO:0007165">
    <property type="term" value="P:signal transduction"/>
    <property type="evidence" value="ECO:0007669"/>
    <property type="project" value="InterPro"/>
</dbReference>
<evidence type="ECO:0000256" key="14">
    <source>
        <dbReference type="SAM" id="MobiDB-lite"/>
    </source>
</evidence>
<feature type="binding site" evidence="12">
    <location>
        <position position="69"/>
    </location>
    <ligand>
        <name>ATP</name>
        <dbReference type="ChEBI" id="CHEBI:30616"/>
    </ligand>
</feature>
<keyword evidence="18" id="KW-1185">Reference proteome</keyword>
<dbReference type="SMART" id="SM00220">
    <property type="entry name" value="S_TKc"/>
    <property type="match status" value="1"/>
</dbReference>
<dbReference type="Pfam" id="PF03822">
    <property type="entry name" value="NAF"/>
    <property type="match status" value="1"/>
</dbReference>
<evidence type="ECO:0000256" key="6">
    <source>
        <dbReference type="ARBA" id="ARBA00022741"/>
    </source>
</evidence>
<evidence type="ECO:0000259" key="15">
    <source>
        <dbReference type="PROSITE" id="PS50011"/>
    </source>
</evidence>
<dbReference type="Gene3D" id="3.30.200.20">
    <property type="entry name" value="Phosphorylase Kinase, domain 1"/>
    <property type="match status" value="1"/>
</dbReference>
<dbReference type="PANTHER" id="PTHR43895:SF33">
    <property type="entry name" value="PROTEIN KINASE DOMAIN-CONTAINING PROTEIN"/>
    <property type="match status" value="1"/>
</dbReference>
<keyword evidence="7" id="KW-0418">Kinase</keyword>
<evidence type="ECO:0000256" key="13">
    <source>
        <dbReference type="RuleBase" id="RU000304"/>
    </source>
</evidence>
<dbReference type="PROSITE" id="PS00107">
    <property type="entry name" value="PROTEIN_KINASE_ATP"/>
    <property type="match status" value="1"/>
</dbReference>
<dbReference type="OrthoDB" id="193931at2759"/>
<feature type="domain" description="NAF" evidence="16">
    <location>
        <begin position="320"/>
        <end position="345"/>
    </location>
</feature>
<dbReference type="PROSITE" id="PS50011">
    <property type="entry name" value="PROTEIN_KINASE_DOM"/>
    <property type="match status" value="1"/>
</dbReference>
<evidence type="ECO:0000259" key="16">
    <source>
        <dbReference type="PROSITE" id="PS50816"/>
    </source>
</evidence>
<comment type="catalytic activity">
    <reaction evidence="10">
        <text>L-seryl-[protein] + ATP = O-phospho-L-seryl-[protein] + ADP + H(+)</text>
        <dbReference type="Rhea" id="RHEA:17989"/>
        <dbReference type="Rhea" id="RHEA-COMP:9863"/>
        <dbReference type="Rhea" id="RHEA-COMP:11604"/>
        <dbReference type="ChEBI" id="CHEBI:15378"/>
        <dbReference type="ChEBI" id="CHEBI:29999"/>
        <dbReference type="ChEBI" id="CHEBI:30616"/>
        <dbReference type="ChEBI" id="CHEBI:83421"/>
        <dbReference type="ChEBI" id="CHEBI:456216"/>
        <dbReference type="EC" id="2.7.11.1"/>
    </reaction>
</comment>
<dbReference type="InterPro" id="IPR004041">
    <property type="entry name" value="NAF_dom"/>
</dbReference>
<feature type="domain" description="Protein kinase" evidence="15">
    <location>
        <begin position="38"/>
        <end position="294"/>
    </location>
</feature>
<dbReference type="Proteomes" id="UP000596661">
    <property type="component" value="Chromosome 7"/>
</dbReference>
<protein>
    <recommendedName>
        <fullName evidence="3">non-specific serine/threonine protein kinase</fullName>
        <ecNumber evidence="3">2.7.11.1</ecNumber>
    </recommendedName>
</protein>
<dbReference type="EMBL" id="UZAU01000655">
    <property type="status" value="NOT_ANNOTATED_CDS"/>
    <property type="molecule type" value="Genomic_DNA"/>
</dbReference>
<dbReference type="CDD" id="cd14003">
    <property type="entry name" value="STKc_AMPK-like"/>
    <property type="match status" value="1"/>
</dbReference>
<proteinExistence type="inferred from homology"/>
<reference evidence="17" key="1">
    <citation type="submission" date="2018-11" db="EMBL/GenBank/DDBJ databases">
        <authorList>
            <person name="Grassa J C."/>
        </authorList>
    </citation>
    <scope>NUCLEOTIDE SEQUENCE [LARGE SCALE GENOMIC DNA]</scope>
</reference>
<comment type="cofactor">
    <cofactor evidence="1">
        <name>Mn(2+)</name>
        <dbReference type="ChEBI" id="CHEBI:29035"/>
    </cofactor>
</comment>
<dbReference type="CDD" id="cd12195">
    <property type="entry name" value="CIPK_C"/>
    <property type="match status" value="1"/>
</dbReference>
<dbReference type="Gramene" id="evm.model.07.1064">
    <property type="protein sequence ID" value="cds.evm.model.07.1064"/>
    <property type="gene ID" value="evm.TU.07.1064"/>
</dbReference>
<dbReference type="Gene3D" id="3.30.310.80">
    <property type="entry name" value="Kinase associated domain 1, KA1"/>
    <property type="match status" value="1"/>
</dbReference>
<feature type="region of interest" description="Disordered" evidence="14">
    <location>
        <begin position="1"/>
        <end position="29"/>
    </location>
</feature>
<dbReference type="Pfam" id="PF00069">
    <property type="entry name" value="Pkinase"/>
    <property type="match status" value="1"/>
</dbReference>
<dbReference type="SUPFAM" id="SSF56112">
    <property type="entry name" value="Protein kinase-like (PK-like)"/>
    <property type="match status" value="1"/>
</dbReference>
<dbReference type="EC" id="2.7.11.1" evidence="3"/>
<dbReference type="OMA" id="GFGWEQL"/>
<sequence length="450" mass="50475">MTNMVVMEARVPQPQLPQPPPSPPSPPPRPATIILGKYRLIRYLGQGSFAKVIEAKPLSNNDSPNVAIKIFKRKNLDPEMEPRIIDEVEAMRRLHHHPNIIKIHEVMATKTYIYLVMELAENGELFNKICGGRKLKVTKVWHYFQQLVSALRFCHQNGVAHRDVKPQNLFLDKAGNLKVSDFGLSALPDRIRDGLLHTACGTPAYTAPEILTRRGYDGARADAWSCGIILYHLLTGKLPFDDLNIAANLLKIKKRDYQFPASITGNTQKVIYRLLDPNPKTRLTLDELVQLSWFKKLIPTPSQEPSLFQSTPRFCKTETENSSATNAFDIIASLSSGLNLSGLFESSREEVINKKEKRFTAMGEAESMVEKVKEIGDGLGFRSERGKGGWSLGFGKGRVVLVIEIMKLTPTLLMGEVKVVKGGFELEELQWQEFKSGLDNVGLSWLNNNV</sequence>
<dbReference type="PROSITE" id="PS00108">
    <property type="entry name" value="PROTEIN_KINASE_ST"/>
    <property type="match status" value="1"/>
</dbReference>
<keyword evidence="8 12" id="KW-0067">ATP-binding</keyword>
<evidence type="ECO:0000256" key="11">
    <source>
        <dbReference type="ARBA" id="ARBA00058225"/>
    </source>
</evidence>
<evidence type="ECO:0000256" key="1">
    <source>
        <dbReference type="ARBA" id="ARBA00001936"/>
    </source>
</evidence>
<dbReference type="Gene3D" id="1.10.510.10">
    <property type="entry name" value="Transferase(Phosphotransferase) domain 1"/>
    <property type="match status" value="1"/>
</dbReference>
<dbReference type="FunFam" id="1.10.510.10:FF:000571">
    <property type="entry name" value="Maternal embryonic leucine zipper kinase"/>
    <property type="match status" value="1"/>
</dbReference>
<evidence type="ECO:0000313" key="18">
    <source>
        <dbReference type="Proteomes" id="UP000596661"/>
    </source>
</evidence>
<evidence type="ECO:0000256" key="7">
    <source>
        <dbReference type="ARBA" id="ARBA00022777"/>
    </source>
</evidence>
<dbReference type="GO" id="GO:0005524">
    <property type="term" value="F:ATP binding"/>
    <property type="evidence" value="ECO:0007669"/>
    <property type="project" value="UniProtKB-UniRule"/>
</dbReference>
<dbReference type="PANTHER" id="PTHR43895">
    <property type="entry name" value="CALCIUM/CALMODULIN-DEPENDENT PROTEIN KINASE KINASE-RELATED"/>
    <property type="match status" value="1"/>
</dbReference>
<dbReference type="InterPro" id="IPR018451">
    <property type="entry name" value="NAF/FISL_domain"/>
</dbReference>
<evidence type="ECO:0000256" key="12">
    <source>
        <dbReference type="PROSITE-ProRule" id="PRU10141"/>
    </source>
</evidence>
<evidence type="ECO:0000256" key="2">
    <source>
        <dbReference type="ARBA" id="ARBA00006234"/>
    </source>
</evidence>
<comment type="similarity">
    <text evidence="2">Belongs to the protein kinase superfamily. CAMK Ser/Thr protein kinase family. SNF1 subfamily.</text>
</comment>
<keyword evidence="4 13" id="KW-0723">Serine/threonine-protein kinase</keyword>
<keyword evidence="6 12" id="KW-0547">Nucleotide-binding</keyword>
<evidence type="ECO:0000256" key="3">
    <source>
        <dbReference type="ARBA" id="ARBA00012513"/>
    </source>
</evidence>
<accession>A0A803Q152</accession>
<evidence type="ECO:0000256" key="9">
    <source>
        <dbReference type="ARBA" id="ARBA00047899"/>
    </source>
</evidence>
<name>A0A803Q152_CANSA</name>
<dbReference type="AlphaFoldDB" id="A0A803Q152"/>
<dbReference type="PROSITE" id="PS50816">
    <property type="entry name" value="NAF"/>
    <property type="match status" value="1"/>
</dbReference>
<dbReference type="InterPro" id="IPR017441">
    <property type="entry name" value="Protein_kinase_ATP_BS"/>
</dbReference>